<evidence type="ECO:0000256" key="2">
    <source>
        <dbReference type="ARBA" id="ARBA00022723"/>
    </source>
</evidence>
<dbReference type="GO" id="GO:0016787">
    <property type="term" value="F:hydrolase activity"/>
    <property type="evidence" value="ECO:0007669"/>
    <property type="project" value="UniProtKB-KW"/>
</dbReference>
<keyword evidence="3" id="KW-0547">Nucleotide-binding</keyword>
<dbReference type="PANTHER" id="PTHR30473:SF2">
    <property type="entry name" value="PIN DOMAIN-CONTAINING PROTEIN"/>
    <property type="match status" value="1"/>
</dbReference>
<comment type="caution">
    <text evidence="9">The sequence shown here is derived from an EMBL/GenBank/DDBJ whole genome shotgun (WGS) entry which is preliminary data.</text>
</comment>
<evidence type="ECO:0000259" key="8">
    <source>
        <dbReference type="SMART" id="SM00670"/>
    </source>
</evidence>
<evidence type="ECO:0000256" key="6">
    <source>
        <dbReference type="ARBA" id="ARBA00022842"/>
    </source>
</evidence>
<dbReference type="Gene3D" id="3.40.50.300">
    <property type="entry name" value="P-loop containing nucleotide triphosphate hydrolases"/>
    <property type="match status" value="1"/>
</dbReference>
<dbReference type="InterPro" id="IPR003714">
    <property type="entry name" value="PhoH"/>
</dbReference>
<accession>A0A846TYV7</accession>
<keyword evidence="6" id="KW-0460">Magnesium</keyword>
<protein>
    <submittedName>
        <fullName evidence="9">PhoH family protein</fullName>
    </submittedName>
</protein>
<keyword evidence="2" id="KW-0479">Metal-binding</keyword>
<dbReference type="InterPro" id="IPR029060">
    <property type="entry name" value="PIN-like_dom_sf"/>
</dbReference>
<sequence>MTSNHVDHKLDAAAQHGDTWQASTHQVSSVQTPAVTAPRAGVKSYVVDTSVLLSDPRAVLRFAEHDVVLPVVVITELEGKRHDPELGYFARKALRLLDQLRVEHGNLNRPLPLGDEGGRLMVELNHVAETVLPLSFRLKDNDSRILAVAKNLADEGHDVCVVSKDLPMRVKASALGLDADEYRAEWVTGGHTEYTGVEELEVHDDVVAALYAQESVAIDQSAGLPANCGLVLHSPRGNALARVRADGNTRVVRGDREVFGVVGRSAEQRLAIDVLTDPAVGIVSLGGRAGTGKSALALCAGLEAVLERQEHRKIIVFRPLYAVGGQELGYLPGTEDEKMNPWGQAVYDTLGSVVSENVMTEVSSRGLIEVLPLTHIRGRSLHDAWVIVDEAQSLEKNVLLTVLSRIGRNSKVILTHDVAQRDNLRVGRHDGVTAVVEALKGQALFGHVTLTRSERSPIAALVTEVLERAEV</sequence>
<dbReference type="AlphaFoldDB" id="A0A846TYV7"/>
<keyword evidence="1" id="KW-0540">Nuclease</keyword>
<evidence type="ECO:0000313" key="10">
    <source>
        <dbReference type="Proteomes" id="UP000521379"/>
    </source>
</evidence>
<evidence type="ECO:0000256" key="1">
    <source>
        <dbReference type="ARBA" id="ARBA00022722"/>
    </source>
</evidence>
<dbReference type="GO" id="GO:0046872">
    <property type="term" value="F:metal ion binding"/>
    <property type="evidence" value="ECO:0007669"/>
    <property type="project" value="UniProtKB-KW"/>
</dbReference>
<feature type="domain" description="PIN" evidence="8">
    <location>
        <begin position="43"/>
        <end position="170"/>
    </location>
</feature>
<reference evidence="9 10" key="1">
    <citation type="submission" date="2020-02" db="EMBL/GenBank/DDBJ databases">
        <authorList>
            <person name="Sun Q."/>
        </authorList>
    </citation>
    <scope>NUCLEOTIDE SEQUENCE [LARGE SCALE GENOMIC DNA]</scope>
    <source>
        <strain evidence="9 10">YIM 13062</strain>
    </source>
</reference>
<dbReference type="RefSeq" id="WP_119932084.1">
    <property type="nucleotide sequence ID" value="NZ_JAAVUN010000008.1"/>
</dbReference>
<dbReference type="Pfam" id="PF02562">
    <property type="entry name" value="PhoH"/>
    <property type="match status" value="1"/>
</dbReference>
<dbReference type="SUPFAM" id="SSF88723">
    <property type="entry name" value="PIN domain-like"/>
    <property type="match status" value="1"/>
</dbReference>
<dbReference type="EMBL" id="JAAVUN010000008">
    <property type="protein sequence ID" value="NKE09465.1"/>
    <property type="molecule type" value="Genomic_DNA"/>
</dbReference>
<dbReference type="GO" id="GO:0005829">
    <property type="term" value="C:cytosol"/>
    <property type="evidence" value="ECO:0007669"/>
    <property type="project" value="TreeGrafter"/>
</dbReference>
<comment type="similarity">
    <text evidence="7">In the N-terminal section; belongs to the PINc/VapC protein family.</text>
</comment>
<proteinExistence type="inferred from homology"/>
<dbReference type="InterPro" id="IPR051451">
    <property type="entry name" value="PhoH2-like"/>
</dbReference>
<organism evidence="9 10">
    <name type="scientific">Kocuria subflava</name>
    <dbReference type="NCBI Taxonomy" id="1736139"/>
    <lineage>
        <taxon>Bacteria</taxon>
        <taxon>Bacillati</taxon>
        <taxon>Actinomycetota</taxon>
        <taxon>Actinomycetes</taxon>
        <taxon>Micrococcales</taxon>
        <taxon>Micrococcaceae</taxon>
        <taxon>Kocuria</taxon>
    </lineage>
</organism>
<dbReference type="Gene3D" id="3.40.50.1010">
    <property type="entry name" value="5'-nuclease"/>
    <property type="match status" value="1"/>
</dbReference>
<dbReference type="Pfam" id="PF13638">
    <property type="entry name" value="PIN_4"/>
    <property type="match status" value="1"/>
</dbReference>
<evidence type="ECO:0000256" key="5">
    <source>
        <dbReference type="ARBA" id="ARBA00022840"/>
    </source>
</evidence>
<dbReference type="Proteomes" id="UP000521379">
    <property type="component" value="Unassembled WGS sequence"/>
</dbReference>
<dbReference type="SMART" id="SM00670">
    <property type="entry name" value="PINc"/>
    <property type="match status" value="1"/>
</dbReference>
<dbReference type="GO" id="GO:0005524">
    <property type="term" value="F:ATP binding"/>
    <property type="evidence" value="ECO:0007669"/>
    <property type="project" value="UniProtKB-KW"/>
</dbReference>
<keyword evidence="10" id="KW-1185">Reference proteome</keyword>
<dbReference type="InterPro" id="IPR027417">
    <property type="entry name" value="P-loop_NTPase"/>
</dbReference>
<gene>
    <name evidence="9" type="ORF">GTW58_05820</name>
</gene>
<dbReference type="PANTHER" id="PTHR30473">
    <property type="entry name" value="PROTEIN PHOH"/>
    <property type="match status" value="1"/>
</dbReference>
<dbReference type="GO" id="GO:0004518">
    <property type="term" value="F:nuclease activity"/>
    <property type="evidence" value="ECO:0007669"/>
    <property type="project" value="UniProtKB-KW"/>
</dbReference>
<keyword evidence="5" id="KW-0067">ATP-binding</keyword>
<name>A0A846TYV7_9MICC</name>
<dbReference type="InterPro" id="IPR002716">
    <property type="entry name" value="PIN_dom"/>
</dbReference>
<evidence type="ECO:0000256" key="3">
    <source>
        <dbReference type="ARBA" id="ARBA00022741"/>
    </source>
</evidence>
<evidence type="ECO:0000313" key="9">
    <source>
        <dbReference type="EMBL" id="NKE09465.1"/>
    </source>
</evidence>
<keyword evidence="4" id="KW-0378">Hydrolase</keyword>
<dbReference type="SUPFAM" id="SSF52540">
    <property type="entry name" value="P-loop containing nucleoside triphosphate hydrolases"/>
    <property type="match status" value="1"/>
</dbReference>
<evidence type="ECO:0000256" key="7">
    <source>
        <dbReference type="ARBA" id="ARBA00046345"/>
    </source>
</evidence>
<evidence type="ECO:0000256" key="4">
    <source>
        <dbReference type="ARBA" id="ARBA00022801"/>
    </source>
</evidence>
<dbReference type="CDD" id="cd09883">
    <property type="entry name" value="PIN_VapC_PhoHL-ATPase"/>
    <property type="match status" value="1"/>
</dbReference>